<evidence type="ECO:0000313" key="3">
    <source>
        <dbReference type="EMBL" id="EAU36118.1"/>
    </source>
</evidence>
<organism evidence="3 4">
    <name type="scientific">Aspergillus terreus (strain NIH 2624 / FGSC A1156)</name>
    <dbReference type="NCBI Taxonomy" id="341663"/>
    <lineage>
        <taxon>Eukaryota</taxon>
        <taxon>Fungi</taxon>
        <taxon>Dikarya</taxon>
        <taxon>Ascomycota</taxon>
        <taxon>Pezizomycotina</taxon>
        <taxon>Eurotiomycetes</taxon>
        <taxon>Eurotiomycetidae</taxon>
        <taxon>Eurotiales</taxon>
        <taxon>Aspergillaceae</taxon>
        <taxon>Aspergillus</taxon>
        <taxon>Aspergillus subgen. Circumdati</taxon>
    </lineage>
</organism>
<evidence type="ECO:0000313" key="4">
    <source>
        <dbReference type="Proteomes" id="UP000007963"/>
    </source>
</evidence>
<dbReference type="Proteomes" id="UP000007963">
    <property type="component" value="Unassembled WGS sequence"/>
</dbReference>
<dbReference type="Gene3D" id="1.20.5.170">
    <property type="match status" value="1"/>
</dbReference>
<dbReference type="InterPro" id="IPR050936">
    <property type="entry name" value="AP-1-like"/>
</dbReference>
<dbReference type="GO" id="GO:0000976">
    <property type="term" value="F:transcription cis-regulatory region binding"/>
    <property type="evidence" value="ECO:0007669"/>
    <property type="project" value="InterPro"/>
</dbReference>
<dbReference type="HOGENOM" id="CLU_044874_1_0_1"/>
<dbReference type="GO" id="GO:0090575">
    <property type="term" value="C:RNA polymerase II transcription regulator complex"/>
    <property type="evidence" value="ECO:0007669"/>
    <property type="project" value="TreeGrafter"/>
</dbReference>
<protein>
    <recommendedName>
        <fullName evidence="5">BZIP domain-containing protein</fullName>
    </recommendedName>
</protein>
<comment type="subcellular location">
    <subcellularLocation>
        <location evidence="1">Nucleus</location>
    </subcellularLocation>
</comment>
<accession>Q0CTZ0</accession>
<dbReference type="AlphaFoldDB" id="Q0CTZ0"/>
<dbReference type="OrthoDB" id="4940293at2759"/>
<dbReference type="GO" id="GO:0001228">
    <property type="term" value="F:DNA-binding transcription activator activity, RNA polymerase II-specific"/>
    <property type="evidence" value="ECO:0007669"/>
    <property type="project" value="TreeGrafter"/>
</dbReference>
<sequence length="213" mass="23535">MQAALRKDGDESVQNAALINNTQVQYHSSATEQDRRKFRAKAVQRAYRERKDQHLIRLNQQISAMEDLNAGLHASNEQLKLEIARIAAENELCLATCMSSFISATEERASEAALADILVEAPSLNSASDLRPSGSPYYHPVHRLTESKDGDKLLDKVAAWDMIQNHALYKAGVVDIIGVKQKLEGFAQCNGQGIAFERGRIRSAIENSVISDS</sequence>
<dbReference type="STRING" id="341663.Q0CTZ0"/>
<dbReference type="InterPro" id="IPR046347">
    <property type="entry name" value="bZIP_sf"/>
</dbReference>
<evidence type="ECO:0000256" key="1">
    <source>
        <dbReference type="ARBA" id="ARBA00004123"/>
    </source>
</evidence>
<dbReference type="VEuPathDB" id="FungiDB:ATEG_02844"/>
<evidence type="ECO:0000256" key="2">
    <source>
        <dbReference type="ARBA" id="ARBA00023242"/>
    </source>
</evidence>
<keyword evidence="2" id="KW-0539">Nucleus</keyword>
<dbReference type="RefSeq" id="XP_001212022.1">
    <property type="nucleotide sequence ID" value="XM_001212022.1"/>
</dbReference>
<dbReference type="EMBL" id="CH476597">
    <property type="protein sequence ID" value="EAU36118.1"/>
    <property type="molecule type" value="Genomic_DNA"/>
</dbReference>
<dbReference type="CDD" id="cd14688">
    <property type="entry name" value="bZIP_YAP"/>
    <property type="match status" value="1"/>
</dbReference>
<evidence type="ECO:0008006" key="5">
    <source>
        <dbReference type="Google" id="ProtNLM"/>
    </source>
</evidence>
<proteinExistence type="predicted"/>
<dbReference type="eggNOG" id="ENOG502S2TX">
    <property type="taxonomic scope" value="Eukaryota"/>
</dbReference>
<name>Q0CTZ0_ASPTN</name>
<reference evidence="4" key="1">
    <citation type="submission" date="2005-09" db="EMBL/GenBank/DDBJ databases">
        <title>Annotation of the Aspergillus terreus NIH2624 genome.</title>
        <authorList>
            <person name="Birren B.W."/>
            <person name="Lander E.S."/>
            <person name="Galagan J.E."/>
            <person name="Nusbaum C."/>
            <person name="Devon K."/>
            <person name="Henn M."/>
            <person name="Ma L.-J."/>
            <person name="Jaffe D.B."/>
            <person name="Butler J."/>
            <person name="Alvarez P."/>
            <person name="Gnerre S."/>
            <person name="Grabherr M."/>
            <person name="Kleber M."/>
            <person name="Mauceli E.W."/>
            <person name="Brockman W."/>
            <person name="Rounsley S."/>
            <person name="Young S.K."/>
            <person name="LaButti K."/>
            <person name="Pushparaj V."/>
            <person name="DeCaprio D."/>
            <person name="Crawford M."/>
            <person name="Koehrsen M."/>
            <person name="Engels R."/>
            <person name="Montgomery P."/>
            <person name="Pearson M."/>
            <person name="Howarth C."/>
            <person name="Larson L."/>
            <person name="Luoma S."/>
            <person name="White J."/>
            <person name="Alvarado L."/>
            <person name="Kodira C.D."/>
            <person name="Zeng Q."/>
            <person name="Oleary S."/>
            <person name="Yandava C."/>
            <person name="Denning D.W."/>
            <person name="Nierman W.C."/>
            <person name="Milne T."/>
            <person name="Madden K."/>
        </authorList>
    </citation>
    <scope>NUCLEOTIDE SEQUENCE [LARGE SCALE GENOMIC DNA]</scope>
    <source>
        <strain evidence="4">NIH 2624 / FGSC A1156</strain>
    </source>
</reference>
<gene>
    <name evidence="3" type="ORF">ATEG_02844</name>
</gene>
<dbReference type="SUPFAM" id="SSF57959">
    <property type="entry name" value="Leucine zipper domain"/>
    <property type="match status" value="1"/>
</dbReference>
<dbReference type="Gene3D" id="1.10.238.100">
    <property type="entry name" value="YAP1 redox domain. Chain B"/>
    <property type="match status" value="1"/>
</dbReference>
<dbReference type="PANTHER" id="PTHR40621:SF8">
    <property type="entry name" value="AP-1-LIKE TRANSCRIPTION FACTOR YAP3"/>
    <property type="match status" value="1"/>
</dbReference>
<dbReference type="PANTHER" id="PTHR40621">
    <property type="entry name" value="TRANSCRIPTION FACTOR KAPC-RELATED"/>
    <property type="match status" value="1"/>
</dbReference>
<dbReference type="GeneID" id="4317699"/>